<keyword evidence="8" id="KW-1185">Reference proteome</keyword>
<dbReference type="Pfam" id="PF16188">
    <property type="entry name" value="Peptidase_M24_C"/>
    <property type="match status" value="1"/>
</dbReference>
<reference evidence="7 8" key="1">
    <citation type="submission" date="2019-07" db="EMBL/GenBank/DDBJ databases">
        <title>Draft genome assembly of a fouling barnacle, Amphibalanus amphitrite (Darwin, 1854): The first reference genome for Thecostraca.</title>
        <authorList>
            <person name="Kim W."/>
        </authorList>
    </citation>
    <scope>NUCLEOTIDE SEQUENCE [LARGE SCALE GENOMIC DNA]</scope>
    <source>
        <strain evidence="7">SNU_AA5</strain>
        <tissue evidence="7">Soma without cirri and trophi</tissue>
    </source>
</reference>
<evidence type="ECO:0000259" key="5">
    <source>
        <dbReference type="Pfam" id="PF01321"/>
    </source>
</evidence>
<dbReference type="PANTHER" id="PTHR43763:SF6">
    <property type="entry name" value="XAA-PRO AMINOPEPTIDASE 1"/>
    <property type="match status" value="1"/>
</dbReference>
<dbReference type="Pfam" id="PF01321">
    <property type="entry name" value="Creatinase_N"/>
    <property type="match status" value="1"/>
</dbReference>
<comment type="similarity">
    <text evidence="1">Belongs to the peptidase M24B family.</text>
</comment>
<dbReference type="OrthoDB" id="9995434at2759"/>
<evidence type="ECO:0000313" key="8">
    <source>
        <dbReference type="Proteomes" id="UP000440578"/>
    </source>
</evidence>
<evidence type="ECO:0000256" key="3">
    <source>
        <dbReference type="ARBA" id="ARBA00022801"/>
    </source>
</evidence>
<dbReference type="FunFam" id="3.40.350.10:FF:000003">
    <property type="entry name" value="Xaa-pro aminopeptidase P"/>
    <property type="match status" value="1"/>
</dbReference>
<evidence type="ECO:0000256" key="2">
    <source>
        <dbReference type="ARBA" id="ARBA00022723"/>
    </source>
</evidence>
<evidence type="ECO:0000259" key="6">
    <source>
        <dbReference type="Pfam" id="PF16188"/>
    </source>
</evidence>
<keyword evidence="7" id="KW-0645">Protease</keyword>
<dbReference type="InterPro" id="IPR036005">
    <property type="entry name" value="Creatinase/aminopeptidase-like"/>
</dbReference>
<sequence length="501" mass="56879">MADSRYNIDAYIVPMDDEHQSEYVSPHDARIRFISGFSGSAGLAIVTKDKAALWTDGRYFLQAEQEMDCNWELMRNGTEPKPPSEVQWLTSELSRGSSVGADPRLLAAKDWLYIDSQLRAEGMQMKLAYENLIDLIWTEGRPPLSDEPIVVHNLTYAGKTWESKVEEVRDYMREEKVEVLLVSALDEVAWLFNLRGNDIPHTPVFKAYAVIDSDSVHLWVDPDKLTDEVRQHLRAPGCQIGDMCVTLHFYQEVLHNFGTYIRQKWKGNILLPDESTFIDSVSFSFYNQVPASRLVFVESPIVRMKGRKNEVEIAGMKAANKRDSVALCEFLAFMEEEIHAGKEWDEISAAEKLKEFRAEQTLFRGISFETISAFGSNGAVIHYAPSNATKLPIDTSSTYLLDSGGQYLDGTTDVTRTIHYGQPTEFQKEAYTRVLMGVIDLATTVVNRKITDTQVQWLNEYHQLVEQEMGAVLRQEDRQRALRWLTARTAPIKSANVTPSA</sequence>
<dbReference type="InterPro" id="IPR029149">
    <property type="entry name" value="Creatin/AminoP/Spt16_N"/>
</dbReference>
<dbReference type="GO" id="GO:0005737">
    <property type="term" value="C:cytoplasm"/>
    <property type="evidence" value="ECO:0007669"/>
    <property type="project" value="UniProtKB-ARBA"/>
</dbReference>
<dbReference type="InterPro" id="IPR000587">
    <property type="entry name" value="Creatinase_N"/>
</dbReference>
<name>A0A6A4WVM7_AMPAM</name>
<protein>
    <submittedName>
        <fullName evidence="7">Xaa-Pro aminopeptidase ApepP</fullName>
    </submittedName>
</protein>
<dbReference type="SUPFAM" id="SSF53092">
    <property type="entry name" value="Creatinase/prolidase N-terminal domain"/>
    <property type="match status" value="1"/>
</dbReference>
<keyword evidence="7" id="KW-0031">Aminopeptidase</keyword>
<evidence type="ECO:0000313" key="7">
    <source>
        <dbReference type="EMBL" id="KAF0306378.1"/>
    </source>
</evidence>
<feature type="domain" description="Peptidase M24" evidence="4">
    <location>
        <begin position="315"/>
        <end position="443"/>
    </location>
</feature>
<dbReference type="GO" id="GO:0046872">
    <property type="term" value="F:metal ion binding"/>
    <property type="evidence" value="ECO:0007669"/>
    <property type="project" value="UniProtKB-KW"/>
</dbReference>
<dbReference type="GO" id="GO:0004177">
    <property type="term" value="F:aminopeptidase activity"/>
    <property type="evidence" value="ECO:0007669"/>
    <property type="project" value="UniProtKB-KW"/>
</dbReference>
<keyword evidence="2" id="KW-0479">Metal-binding</keyword>
<dbReference type="AlphaFoldDB" id="A0A6A4WVM7"/>
<dbReference type="EMBL" id="VIIS01000673">
    <property type="protein sequence ID" value="KAF0306378.1"/>
    <property type="molecule type" value="Genomic_DNA"/>
</dbReference>
<dbReference type="Gene3D" id="3.90.230.10">
    <property type="entry name" value="Creatinase/methionine aminopeptidase superfamily"/>
    <property type="match status" value="2"/>
</dbReference>
<dbReference type="Pfam" id="PF00557">
    <property type="entry name" value="Peptidase_M24"/>
    <property type="match status" value="1"/>
</dbReference>
<gene>
    <name evidence="7" type="primary">ApepP_1</name>
    <name evidence="7" type="ORF">FJT64_022083</name>
</gene>
<dbReference type="InterPro" id="IPR000994">
    <property type="entry name" value="Pept_M24"/>
</dbReference>
<comment type="caution">
    <text evidence="7">The sequence shown here is derived from an EMBL/GenBank/DDBJ whole genome shotgun (WGS) entry which is preliminary data.</text>
</comment>
<evidence type="ECO:0000259" key="4">
    <source>
        <dbReference type="Pfam" id="PF00557"/>
    </source>
</evidence>
<feature type="domain" description="Creatinase N-terminal" evidence="5">
    <location>
        <begin position="15"/>
        <end position="118"/>
    </location>
</feature>
<dbReference type="Proteomes" id="UP000440578">
    <property type="component" value="Unassembled WGS sequence"/>
</dbReference>
<dbReference type="SUPFAM" id="SSF55920">
    <property type="entry name" value="Creatinase/aminopeptidase"/>
    <property type="match status" value="1"/>
</dbReference>
<accession>A0A6A4WVM7</accession>
<dbReference type="InterPro" id="IPR032416">
    <property type="entry name" value="Peptidase_M24_C"/>
</dbReference>
<dbReference type="Gene3D" id="3.40.350.10">
    <property type="entry name" value="Creatinase/prolidase N-terminal domain"/>
    <property type="match status" value="2"/>
</dbReference>
<dbReference type="PANTHER" id="PTHR43763">
    <property type="entry name" value="XAA-PRO AMINOPEPTIDASE 1"/>
    <property type="match status" value="1"/>
</dbReference>
<dbReference type="InterPro" id="IPR050422">
    <property type="entry name" value="X-Pro_aminopeptidase_P"/>
</dbReference>
<dbReference type="Pfam" id="PF16189">
    <property type="entry name" value="Creatinase_N_2"/>
    <property type="match status" value="1"/>
</dbReference>
<organism evidence="7 8">
    <name type="scientific">Amphibalanus amphitrite</name>
    <name type="common">Striped barnacle</name>
    <name type="synonym">Balanus amphitrite</name>
    <dbReference type="NCBI Taxonomy" id="1232801"/>
    <lineage>
        <taxon>Eukaryota</taxon>
        <taxon>Metazoa</taxon>
        <taxon>Ecdysozoa</taxon>
        <taxon>Arthropoda</taxon>
        <taxon>Crustacea</taxon>
        <taxon>Multicrustacea</taxon>
        <taxon>Cirripedia</taxon>
        <taxon>Thoracica</taxon>
        <taxon>Thoracicalcarea</taxon>
        <taxon>Balanomorpha</taxon>
        <taxon>Balanoidea</taxon>
        <taxon>Balanidae</taxon>
        <taxon>Amphibalaninae</taxon>
        <taxon>Amphibalanus</taxon>
    </lineage>
</organism>
<evidence type="ECO:0000256" key="1">
    <source>
        <dbReference type="ARBA" id="ARBA00008766"/>
    </source>
</evidence>
<feature type="domain" description="Peptidase M24 C-terminal" evidence="6">
    <location>
        <begin position="450"/>
        <end position="492"/>
    </location>
</feature>
<proteinExistence type="inferred from homology"/>
<keyword evidence="3" id="KW-0378">Hydrolase</keyword>